<accession>A0A840UV33</accession>
<gene>
    <name evidence="2" type="ORF">HNQ81_000285</name>
</gene>
<dbReference type="AlphaFoldDB" id="A0A840UV33"/>
<keyword evidence="3" id="KW-1185">Reference proteome</keyword>
<evidence type="ECO:0000313" key="3">
    <source>
        <dbReference type="Proteomes" id="UP000539642"/>
    </source>
</evidence>
<comment type="caution">
    <text evidence="2">The sequence shown here is derived from an EMBL/GenBank/DDBJ whole genome shotgun (WGS) entry which is preliminary data.</text>
</comment>
<dbReference type="EMBL" id="JACHEO010000001">
    <property type="protein sequence ID" value="MBB5346578.1"/>
    <property type="molecule type" value="Genomic_DNA"/>
</dbReference>
<dbReference type="Proteomes" id="UP000539642">
    <property type="component" value="Unassembled WGS sequence"/>
</dbReference>
<evidence type="ECO:0000256" key="1">
    <source>
        <dbReference type="SAM" id="MobiDB-lite"/>
    </source>
</evidence>
<dbReference type="RefSeq" id="WP_183347534.1">
    <property type="nucleotide sequence ID" value="NZ_JACHEO010000001.1"/>
</dbReference>
<organism evidence="2 3">
    <name type="scientific">Desulfoprunum benzoelyticum</name>
    <dbReference type="NCBI Taxonomy" id="1506996"/>
    <lineage>
        <taxon>Bacteria</taxon>
        <taxon>Pseudomonadati</taxon>
        <taxon>Thermodesulfobacteriota</taxon>
        <taxon>Desulfobulbia</taxon>
        <taxon>Desulfobulbales</taxon>
        <taxon>Desulfobulbaceae</taxon>
        <taxon>Desulfoprunum</taxon>
    </lineage>
</organism>
<reference evidence="2 3" key="1">
    <citation type="submission" date="2020-08" db="EMBL/GenBank/DDBJ databases">
        <title>Genomic Encyclopedia of Type Strains, Phase IV (KMG-IV): sequencing the most valuable type-strain genomes for metagenomic binning, comparative biology and taxonomic classification.</title>
        <authorList>
            <person name="Goeker M."/>
        </authorList>
    </citation>
    <scope>NUCLEOTIDE SEQUENCE [LARGE SCALE GENOMIC DNA]</scope>
    <source>
        <strain evidence="2 3">DSM 28570</strain>
    </source>
</reference>
<name>A0A840UV33_9BACT</name>
<protein>
    <submittedName>
        <fullName evidence="2">Uncharacterized protein</fullName>
    </submittedName>
</protein>
<sequence length="228" mass="24623">MLRRYVHSIGIALLIVGMLVFNPRLTAIAAAGPEASASGKPETKETLGAKDVAAEYQAENITRQAKAELPPPVVTRSGGKTLLYGGIAAAAVVGAVALAAGSGGGGSSSEEEEVPEEPKKNPVGANLAGDNWYGRLILVDSGFKEDVTATVEQDGANLVITTSSAQKYGKKFIGHIERDGYIQVRDQDTGQDWTTYYDKARWNMIDLYDYVHEFHDMDRLYLTRISKE</sequence>
<feature type="region of interest" description="Disordered" evidence="1">
    <location>
        <begin position="104"/>
        <end position="125"/>
    </location>
</feature>
<evidence type="ECO:0000313" key="2">
    <source>
        <dbReference type="EMBL" id="MBB5346578.1"/>
    </source>
</evidence>
<proteinExistence type="predicted"/>